<dbReference type="InterPro" id="IPR001872">
    <property type="entry name" value="Peptidase_A8"/>
</dbReference>
<dbReference type="PANTHER" id="PTHR33695:SF1">
    <property type="entry name" value="LIPOPROTEIN SIGNAL PEPTIDASE"/>
    <property type="match status" value="1"/>
</dbReference>
<dbReference type="STRING" id="1497955.HMPREF1872_00273"/>
<evidence type="ECO:0000256" key="7">
    <source>
        <dbReference type="ARBA" id="ARBA00022989"/>
    </source>
</evidence>
<evidence type="ECO:0000256" key="3">
    <source>
        <dbReference type="ARBA" id="ARBA00022670"/>
    </source>
</evidence>
<organism evidence="12 13">
    <name type="scientific">Amygdalobacter nucleatus</name>
    <dbReference type="NCBI Taxonomy" id="3029274"/>
    <lineage>
        <taxon>Bacteria</taxon>
        <taxon>Bacillati</taxon>
        <taxon>Bacillota</taxon>
        <taxon>Clostridia</taxon>
        <taxon>Eubacteriales</taxon>
        <taxon>Oscillospiraceae</taxon>
        <taxon>Amygdalobacter</taxon>
    </lineage>
</organism>
<evidence type="ECO:0000256" key="4">
    <source>
        <dbReference type="ARBA" id="ARBA00022692"/>
    </source>
</evidence>
<comment type="caution">
    <text evidence="12">The sequence shown here is derived from an EMBL/GenBank/DDBJ whole genome shotgun (WGS) entry which is preliminary data.</text>
</comment>
<dbReference type="PROSITE" id="PS00855">
    <property type="entry name" value="SPASE_II"/>
    <property type="match status" value="1"/>
</dbReference>
<dbReference type="PANTHER" id="PTHR33695">
    <property type="entry name" value="LIPOPROTEIN SIGNAL PEPTIDASE"/>
    <property type="match status" value="1"/>
</dbReference>
<gene>
    <name evidence="9" type="primary">lspA</name>
    <name evidence="12" type="ORF">HMPREF1872_00273</name>
</gene>
<dbReference type="PRINTS" id="PR00781">
    <property type="entry name" value="LIPOSIGPTASE"/>
</dbReference>
<dbReference type="PATRIC" id="fig|1497955.3.peg.257"/>
<evidence type="ECO:0000256" key="10">
    <source>
        <dbReference type="RuleBase" id="RU000594"/>
    </source>
</evidence>
<dbReference type="AlphaFoldDB" id="A0A133YHC5"/>
<sequence length="169" mass="18753">MGDTLIIILLVVLDQLSKRGILAALGEYGEKTLLPCFNFSLTYNTGAAWSFLAEKTWGIYALTTCSLLASLALLIYFYSYRKQLTVIMRLVMSLLIAGSIGNLLDRIILGKVIDFIDFYVGTWHFPTFNLADSYLCIAIGLCLVLSLLGQLNLPLFNGEEQALSKKNNL</sequence>
<dbReference type="UniPathway" id="UPA00665"/>
<feature type="transmembrane region" description="Helical" evidence="9">
    <location>
        <begin position="90"/>
        <end position="108"/>
    </location>
</feature>
<keyword evidence="3 9" id="KW-0645">Protease</keyword>
<comment type="pathway">
    <text evidence="9">Protein modification; lipoprotein biosynthesis (signal peptide cleavage).</text>
</comment>
<keyword evidence="8 9" id="KW-0472">Membrane</keyword>
<dbReference type="Pfam" id="PF01252">
    <property type="entry name" value="Peptidase_A8"/>
    <property type="match status" value="1"/>
</dbReference>
<keyword evidence="13" id="KW-1185">Reference proteome</keyword>
<name>A0A133YHC5_9FIRM</name>
<dbReference type="GO" id="GO:0006508">
    <property type="term" value="P:proteolysis"/>
    <property type="evidence" value="ECO:0007669"/>
    <property type="project" value="UniProtKB-KW"/>
</dbReference>
<evidence type="ECO:0000313" key="12">
    <source>
        <dbReference type="EMBL" id="KXB42585.1"/>
    </source>
</evidence>
<protein>
    <recommendedName>
        <fullName evidence="9">Lipoprotein signal peptidase</fullName>
        <ecNumber evidence="9">3.4.23.36</ecNumber>
    </recommendedName>
    <alternativeName>
        <fullName evidence="9">Prolipoprotein signal peptidase</fullName>
    </alternativeName>
    <alternativeName>
        <fullName evidence="9">Signal peptidase II</fullName>
        <shortName evidence="9">SPase II</shortName>
    </alternativeName>
</protein>
<dbReference type="RefSeq" id="WP_066712750.1">
    <property type="nucleotide sequence ID" value="NZ_CP118869.1"/>
</dbReference>
<keyword evidence="5 9" id="KW-0064">Aspartyl protease</keyword>
<comment type="catalytic activity">
    <reaction evidence="9 10">
        <text>Release of signal peptides from bacterial membrane prolipoproteins. Hydrolyzes -Xaa-Yaa-Zaa-|-(S,diacylglyceryl)Cys-, in which Xaa is hydrophobic (preferably Leu), and Yaa (Ala or Ser) and Zaa (Gly or Ala) have small, neutral side chains.</text>
        <dbReference type="EC" id="3.4.23.36"/>
    </reaction>
</comment>
<comment type="function">
    <text evidence="9 10">This protein specifically catalyzes the removal of signal peptides from prolipoproteins.</text>
</comment>
<dbReference type="OrthoDB" id="9810259at2"/>
<reference evidence="13" key="1">
    <citation type="submission" date="2016-01" db="EMBL/GenBank/DDBJ databases">
        <authorList>
            <person name="Mitreva M."/>
            <person name="Pepin K.H."/>
            <person name="Mihindukulasuriya K.A."/>
            <person name="Fulton R."/>
            <person name="Fronick C."/>
            <person name="O'Laughlin M."/>
            <person name="Miner T."/>
            <person name="Herter B."/>
            <person name="Rosa B.A."/>
            <person name="Cordes M."/>
            <person name="Tomlinson C."/>
            <person name="Wollam A."/>
            <person name="Palsikar V.B."/>
            <person name="Mardis E.R."/>
            <person name="Wilson R.K."/>
        </authorList>
    </citation>
    <scope>NUCLEOTIDE SEQUENCE [LARGE SCALE GENOMIC DNA]</scope>
    <source>
        <strain evidence="13">KA00274</strain>
    </source>
</reference>
<dbReference type="HAMAP" id="MF_00161">
    <property type="entry name" value="LspA"/>
    <property type="match status" value="1"/>
</dbReference>
<dbReference type="Proteomes" id="UP000070080">
    <property type="component" value="Unassembled WGS sequence"/>
</dbReference>
<feature type="transmembrane region" description="Helical" evidence="9">
    <location>
        <begin position="57"/>
        <end position="78"/>
    </location>
</feature>
<feature type="active site" evidence="9">
    <location>
        <position position="114"/>
    </location>
</feature>
<accession>A0A133YHC5</accession>
<keyword evidence="4 9" id="KW-0812">Transmembrane</keyword>
<keyword evidence="6 9" id="KW-0378">Hydrolase</keyword>
<dbReference type="EC" id="3.4.23.36" evidence="9"/>
<keyword evidence="7 9" id="KW-1133">Transmembrane helix</keyword>
<evidence type="ECO:0000256" key="9">
    <source>
        <dbReference type="HAMAP-Rule" id="MF_00161"/>
    </source>
</evidence>
<comment type="subcellular location">
    <subcellularLocation>
        <location evidence="9">Cell membrane</location>
        <topology evidence="9">Multi-pass membrane protein</topology>
    </subcellularLocation>
</comment>
<keyword evidence="2 9" id="KW-1003">Cell membrane</keyword>
<feature type="active site" evidence="9">
    <location>
        <position position="132"/>
    </location>
</feature>
<comment type="caution">
    <text evidence="9">Lacks conserved residue(s) required for the propagation of feature annotation.</text>
</comment>
<evidence type="ECO:0000256" key="8">
    <source>
        <dbReference type="ARBA" id="ARBA00023136"/>
    </source>
</evidence>
<evidence type="ECO:0000313" key="13">
    <source>
        <dbReference type="Proteomes" id="UP000070080"/>
    </source>
</evidence>
<dbReference type="GO" id="GO:0004190">
    <property type="term" value="F:aspartic-type endopeptidase activity"/>
    <property type="evidence" value="ECO:0007669"/>
    <property type="project" value="UniProtKB-UniRule"/>
</dbReference>
<dbReference type="EMBL" id="LSCV01000002">
    <property type="protein sequence ID" value="KXB42585.1"/>
    <property type="molecule type" value="Genomic_DNA"/>
</dbReference>
<evidence type="ECO:0000256" key="6">
    <source>
        <dbReference type="ARBA" id="ARBA00022801"/>
    </source>
</evidence>
<evidence type="ECO:0000256" key="1">
    <source>
        <dbReference type="ARBA" id="ARBA00006139"/>
    </source>
</evidence>
<proteinExistence type="inferred from homology"/>
<evidence type="ECO:0000256" key="2">
    <source>
        <dbReference type="ARBA" id="ARBA00022475"/>
    </source>
</evidence>
<dbReference type="GO" id="GO:0005886">
    <property type="term" value="C:plasma membrane"/>
    <property type="evidence" value="ECO:0007669"/>
    <property type="project" value="UniProtKB-SubCell"/>
</dbReference>
<feature type="transmembrane region" description="Helical" evidence="9">
    <location>
        <begin position="128"/>
        <end position="148"/>
    </location>
</feature>
<evidence type="ECO:0000256" key="11">
    <source>
        <dbReference type="RuleBase" id="RU004181"/>
    </source>
</evidence>
<comment type="similarity">
    <text evidence="1 9 11">Belongs to the peptidase A8 family.</text>
</comment>
<evidence type="ECO:0000256" key="5">
    <source>
        <dbReference type="ARBA" id="ARBA00022750"/>
    </source>
</evidence>
<dbReference type="NCBIfam" id="TIGR00077">
    <property type="entry name" value="lspA"/>
    <property type="match status" value="1"/>
</dbReference>